<name>A0A4S3JYM4_9GAMM</name>
<sequence>MRFVTARAATALAALSIIVPGAIVAAANRVDVRFTAPETFTDATYENRPASRDEVTRDLATILAKLGERYVPDGQQLALEVLDVDLAGRYEPWQQNGWDIRFMRDVTWPRIKFRYQLRDASGATIGSGEDQVNDMQYLTHPGAGFDSDRLRYEKVMLEDWFRKRFHPGARSSSR</sequence>
<dbReference type="EMBL" id="SOBT01000013">
    <property type="protein sequence ID" value="TDU23341.1"/>
    <property type="molecule type" value="Genomic_DNA"/>
</dbReference>
<accession>A0A4S3JYM4</accession>
<evidence type="ECO:0000313" key="3">
    <source>
        <dbReference type="Proteomes" id="UP000295341"/>
    </source>
</evidence>
<dbReference type="AlphaFoldDB" id="A0A4S3JYM4"/>
<dbReference type="InterPro" id="IPR021557">
    <property type="entry name" value="DUF3016"/>
</dbReference>
<reference evidence="2 3" key="1">
    <citation type="submission" date="2019-03" db="EMBL/GenBank/DDBJ databases">
        <title>Genomic Encyclopedia of Type Strains, Phase IV (KMG-IV): sequencing the most valuable type-strain genomes for metagenomic binning, comparative biology and taxonomic classification.</title>
        <authorList>
            <person name="Goeker M."/>
        </authorList>
    </citation>
    <scope>NUCLEOTIDE SEQUENCE [LARGE SCALE GENOMIC DNA]</scope>
    <source>
        <strain evidence="2 3">DSM 26377</strain>
    </source>
</reference>
<dbReference type="OrthoDB" id="195620at2"/>
<protein>
    <submittedName>
        <fullName evidence="2">DUF3016 family protein</fullName>
    </submittedName>
</protein>
<proteinExistence type="predicted"/>
<evidence type="ECO:0000256" key="1">
    <source>
        <dbReference type="SAM" id="SignalP"/>
    </source>
</evidence>
<keyword evidence="1" id="KW-0732">Signal</keyword>
<evidence type="ECO:0000313" key="2">
    <source>
        <dbReference type="EMBL" id="TDU23341.1"/>
    </source>
</evidence>
<organism evidence="2 3">
    <name type="scientific">Panacagrimonas perspica</name>
    <dbReference type="NCBI Taxonomy" id="381431"/>
    <lineage>
        <taxon>Bacteria</taxon>
        <taxon>Pseudomonadati</taxon>
        <taxon>Pseudomonadota</taxon>
        <taxon>Gammaproteobacteria</taxon>
        <taxon>Nevskiales</taxon>
        <taxon>Nevskiaceae</taxon>
        <taxon>Panacagrimonas</taxon>
    </lineage>
</organism>
<feature type="signal peptide" evidence="1">
    <location>
        <begin position="1"/>
        <end position="25"/>
    </location>
</feature>
<feature type="chain" id="PRO_5030100117" evidence="1">
    <location>
        <begin position="26"/>
        <end position="174"/>
    </location>
</feature>
<comment type="caution">
    <text evidence="2">The sequence shown here is derived from an EMBL/GenBank/DDBJ whole genome shotgun (WGS) entry which is preliminary data.</text>
</comment>
<keyword evidence="3" id="KW-1185">Reference proteome</keyword>
<dbReference type="Pfam" id="PF11454">
    <property type="entry name" value="DUF3016"/>
    <property type="match status" value="1"/>
</dbReference>
<dbReference type="RefSeq" id="WP_133884007.1">
    <property type="nucleotide sequence ID" value="NZ_MWIN01000043.1"/>
</dbReference>
<dbReference type="Proteomes" id="UP000295341">
    <property type="component" value="Unassembled WGS sequence"/>
</dbReference>
<gene>
    <name evidence="2" type="ORF">DFR24_4868</name>
</gene>